<protein>
    <submittedName>
        <fullName evidence="1">Uncharacterized protein</fullName>
    </submittedName>
</protein>
<accession>A0ACC4D3S6</accession>
<proteinExistence type="predicted"/>
<name>A0ACC4D3S6_POPAL</name>
<evidence type="ECO:0000313" key="2">
    <source>
        <dbReference type="Proteomes" id="UP000309997"/>
    </source>
</evidence>
<gene>
    <name evidence="1" type="ORF">D5086_002828</name>
</gene>
<organism evidence="1 2">
    <name type="scientific">Populus alba</name>
    <name type="common">White poplar</name>
    <dbReference type="NCBI Taxonomy" id="43335"/>
    <lineage>
        <taxon>Eukaryota</taxon>
        <taxon>Viridiplantae</taxon>
        <taxon>Streptophyta</taxon>
        <taxon>Embryophyta</taxon>
        <taxon>Tracheophyta</taxon>
        <taxon>Spermatophyta</taxon>
        <taxon>Magnoliopsida</taxon>
        <taxon>eudicotyledons</taxon>
        <taxon>Gunneridae</taxon>
        <taxon>Pentapetalae</taxon>
        <taxon>rosids</taxon>
        <taxon>fabids</taxon>
        <taxon>Malpighiales</taxon>
        <taxon>Salicaceae</taxon>
        <taxon>Saliceae</taxon>
        <taxon>Populus</taxon>
    </lineage>
</organism>
<evidence type="ECO:0000313" key="1">
    <source>
        <dbReference type="EMBL" id="KAL3611808.1"/>
    </source>
</evidence>
<keyword evidence="2" id="KW-1185">Reference proteome</keyword>
<sequence length="352" mass="40026">MMMHQDVVHEKTEACSWMAGGEGVTVEGDNKQSPNIEGGSDLVILGSTRDRLVGSMVDFEIKRKKRMPRQRRSSSTINHLLSFAANASCSATTHLHVPAFSLPLQDPSSLPARVRILFIFSFNYYVTISLIVLDFLTSYFCLFGQLDVVLLKVIDPRRLRFLFQKELKNSDVSSLRRMVLPKKAAEAHLPFLESKEGIFISMDDLDGLHVWSFKYRYWPNNNSRMYVLENTGDFVHAHGLQLGDFIMVYQDSQSQNYVIQAKKASDQNVYTDIARNAVNDTVLHDYEVNIFSSFYVNYPVVDNTGLSFIYDTTTFSNYSPLDFLGGSMTNFSRIGHLESFGSVENLSLDDFY</sequence>
<dbReference type="Proteomes" id="UP000309997">
    <property type="component" value="Unassembled WGS sequence"/>
</dbReference>
<dbReference type="EMBL" id="RCHU02000001">
    <property type="protein sequence ID" value="KAL3611808.1"/>
    <property type="molecule type" value="Genomic_DNA"/>
</dbReference>
<reference evidence="1 2" key="1">
    <citation type="journal article" date="2024" name="Plant Biotechnol. J.">
        <title>Genome and CRISPR/Cas9 system of a widespread forest tree (Populus alba) in the world.</title>
        <authorList>
            <person name="Liu Y.J."/>
            <person name="Jiang P.F."/>
            <person name="Han X.M."/>
            <person name="Li X.Y."/>
            <person name="Wang H.M."/>
            <person name="Wang Y.J."/>
            <person name="Wang X.X."/>
            <person name="Zeng Q.Y."/>
        </authorList>
    </citation>
    <scope>NUCLEOTIDE SEQUENCE [LARGE SCALE GENOMIC DNA]</scope>
    <source>
        <strain evidence="2">cv. PAL-ZL1</strain>
    </source>
</reference>
<comment type="caution">
    <text evidence="1">The sequence shown here is derived from an EMBL/GenBank/DDBJ whole genome shotgun (WGS) entry which is preliminary data.</text>
</comment>